<evidence type="ECO:0000313" key="1">
    <source>
        <dbReference type="EMBL" id="MDQ0213647.1"/>
    </source>
</evidence>
<accession>A0AAJ1WF85</accession>
<dbReference type="EMBL" id="JAUSUC010000001">
    <property type="protein sequence ID" value="MDQ0213647.1"/>
    <property type="molecule type" value="Genomic_DNA"/>
</dbReference>
<dbReference type="AlphaFoldDB" id="A0AAJ1WF85"/>
<evidence type="ECO:0000313" key="2">
    <source>
        <dbReference type="Proteomes" id="UP001237207"/>
    </source>
</evidence>
<reference evidence="1" key="1">
    <citation type="submission" date="2023-07" db="EMBL/GenBank/DDBJ databases">
        <title>Genomic Encyclopedia of Type Strains, Phase IV (KMG-IV): sequencing the most valuable type-strain genomes for metagenomic binning, comparative biology and taxonomic classification.</title>
        <authorList>
            <person name="Goeker M."/>
        </authorList>
    </citation>
    <scope>NUCLEOTIDE SEQUENCE</scope>
    <source>
        <strain evidence="1">DSM 23947</strain>
    </source>
</reference>
<dbReference type="RefSeq" id="WP_307255636.1">
    <property type="nucleotide sequence ID" value="NZ_JAUSUC010000001.1"/>
</dbReference>
<proteinExistence type="predicted"/>
<name>A0AAJ1WF85_9BACI</name>
<keyword evidence="1" id="KW-0167">Capsid protein</keyword>
<protein>
    <submittedName>
        <fullName evidence="1">Spore coat protein D</fullName>
    </submittedName>
</protein>
<dbReference type="Proteomes" id="UP001237207">
    <property type="component" value="Unassembled WGS sequence"/>
</dbReference>
<organism evidence="1 2">
    <name type="scientific">Oikeobacillus pervagus</name>
    <dbReference type="NCBI Taxonomy" id="1325931"/>
    <lineage>
        <taxon>Bacteria</taxon>
        <taxon>Bacillati</taxon>
        <taxon>Bacillota</taxon>
        <taxon>Bacilli</taxon>
        <taxon>Bacillales</taxon>
        <taxon>Bacillaceae</taxon>
        <taxon>Oikeobacillus</taxon>
    </lineage>
</organism>
<comment type="caution">
    <text evidence="1">The sequence shown here is derived from an EMBL/GenBank/DDBJ whole genome shotgun (WGS) entry which is preliminary data.</text>
</comment>
<keyword evidence="2" id="KW-1185">Reference proteome</keyword>
<sequence length="74" mass="8626">MFCRPKVLPAVVHPTKCCVNHTNQQFIVPHIHPTHTTNINHQMYQHQHHFPQTQSFVNNVQHQHVNCGRPPFGC</sequence>
<keyword evidence="1" id="KW-0946">Virion</keyword>
<gene>
    <name evidence="1" type="ORF">J2S13_000041</name>
</gene>
<dbReference type="InterPro" id="IPR020108">
    <property type="entry name" value="Spore_coat_CotD"/>
</dbReference>
<dbReference type="Pfam" id="PF11122">
    <property type="entry name" value="Spore-coat_CotD"/>
    <property type="match status" value="1"/>
</dbReference>